<sequence length="536" mass="61871">MASSFNIIQINSSLNMSSSLLSTSSSEENDQSLKIHTDYDTQIRKKQKKRGTDSSFPSLKYPDFPVKTQCTSCSKLVTTQIHHKNGKFAYILAMGLFGLTVVLFWVPFVVDSCKDKLLTICATLTIREVPYSCQNDILDDNSEFSLLENFNDYIDSYVYLDSQNDTIEEFLNPPIVLNLCSLPTEVLLKILYELILSEYPNPPKTAVTSLPLVCKIFYKLSNDRIVWEQVFMSEYDISARKRRFVTSNFRKIFFQRSQLNVDNMDSSLFALENCSINDLSINESTLNNILNALTCLWVLVSENDGRNSKKLLEMRAPEFCSQVFHLLYADMDSTLKHLACIFISIKIISMLLVFGLGPFDSIIESIAVKLRGRVIRWLPNNDAVFPMLDCHALHIYLLYFSYEERKPIVPESCIFDSRKCDKWLQWTHMVDVYSSNKILWCLRNDGYDWPKSPQKYWTGLITDKEILSIERLLLGDFNFRELEVVSEHSEVGFEYIVERTDPNYVDNAKYYILDGSMTDDTGKEFFIEGESIPIDK</sequence>
<keyword evidence="2" id="KW-1185">Reference proteome</keyword>
<evidence type="ECO:0000313" key="2">
    <source>
        <dbReference type="Proteomes" id="UP000789860"/>
    </source>
</evidence>
<proteinExistence type="predicted"/>
<reference evidence="1" key="1">
    <citation type="submission" date="2021-06" db="EMBL/GenBank/DDBJ databases">
        <authorList>
            <person name="Kallberg Y."/>
            <person name="Tangrot J."/>
            <person name="Rosling A."/>
        </authorList>
    </citation>
    <scope>NUCLEOTIDE SEQUENCE</scope>
    <source>
        <strain evidence="1">AU212A</strain>
    </source>
</reference>
<name>A0ACA9LX57_9GLOM</name>
<gene>
    <name evidence="1" type="ORF">SCALOS_LOCUS5198</name>
</gene>
<dbReference type="EMBL" id="CAJVPM010008060">
    <property type="protein sequence ID" value="CAG8551550.1"/>
    <property type="molecule type" value="Genomic_DNA"/>
</dbReference>
<feature type="non-terminal residue" evidence="1">
    <location>
        <position position="536"/>
    </location>
</feature>
<comment type="caution">
    <text evidence="1">The sequence shown here is derived from an EMBL/GenBank/DDBJ whole genome shotgun (WGS) entry which is preliminary data.</text>
</comment>
<dbReference type="Proteomes" id="UP000789860">
    <property type="component" value="Unassembled WGS sequence"/>
</dbReference>
<accession>A0ACA9LX57</accession>
<evidence type="ECO:0000313" key="1">
    <source>
        <dbReference type="EMBL" id="CAG8551550.1"/>
    </source>
</evidence>
<organism evidence="1 2">
    <name type="scientific">Scutellospora calospora</name>
    <dbReference type="NCBI Taxonomy" id="85575"/>
    <lineage>
        <taxon>Eukaryota</taxon>
        <taxon>Fungi</taxon>
        <taxon>Fungi incertae sedis</taxon>
        <taxon>Mucoromycota</taxon>
        <taxon>Glomeromycotina</taxon>
        <taxon>Glomeromycetes</taxon>
        <taxon>Diversisporales</taxon>
        <taxon>Gigasporaceae</taxon>
        <taxon>Scutellospora</taxon>
    </lineage>
</organism>
<protein>
    <submittedName>
        <fullName evidence="1">6211_t:CDS:1</fullName>
    </submittedName>
</protein>